<dbReference type="PROSITE" id="PS51186">
    <property type="entry name" value="GNAT"/>
    <property type="match status" value="1"/>
</dbReference>
<dbReference type="Pfam" id="PF13673">
    <property type="entry name" value="Acetyltransf_10"/>
    <property type="match status" value="1"/>
</dbReference>
<protein>
    <recommendedName>
        <fullName evidence="1">N-acetyltransferase domain-containing protein</fullName>
    </recommendedName>
</protein>
<evidence type="ECO:0000259" key="1">
    <source>
        <dbReference type="PROSITE" id="PS51186"/>
    </source>
</evidence>
<dbReference type="RefSeq" id="WP_054580290.1">
    <property type="nucleotide sequence ID" value="NZ_CP012808.1"/>
</dbReference>
<keyword evidence="3" id="KW-1185">Reference proteome</keyword>
<name>A0A0N9VYK3_9GAMM</name>
<evidence type="ECO:0000313" key="3">
    <source>
        <dbReference type="Proteomes" id="UP000064939"/>
    </source>
</evidence>
<proteinExistence type="predicted"/>
<feature type="domain" description="N-acetyltransferase" evidence="1">
    <location>
        <begin position="1"/>
        <end position="148"/>
    </location>
</feature>
<dbReference type="PANTHER" id="PTHR43451:SF1">
    <property type="entry name" value="ACETYLTRANSFERASE"/>
    <property type="match status" value="1"/>
</dbReference>
<dbReference type="SUPFAM" id="SSF55729">
    <property type="entry name" value="Acyl-CoA N-acyltransferases (Nat)"/>
    <property type="match status" value="1"/>
</dbReference>
<dbReference type="GO" id="GO:0016747">
    <property type="term" value="F:acyltransferase activity, transferring groups other than amino-acyl groups"/>
    <property type="evidence" value="ECO:0007669"/>
    <property type="project" value="InterPro"/>
</dbReference>
<dbReference type="OrthoDB" id="9789605at2"/>
<dbReference type="CDD" id="cd04301">
    <property type="entry name" value="NAT_SF"/>
    <property type="match status" value="1"/>
</dbReference>
<gene>
    <name evidence="2" type="ORF">AOY20_01800</name>
</gene>
<dbReference type="InterPro" id="IPR016181">
    <property type="entry name" value="Acyl_CoA_acyltransferase"/>
</dbReference>
<evidence type="ECO:0000313" key="2">
    <source>
        <dbReference type="EMBL" id="ALH94377.1"/>
    </source>
</evidence>
<dbReference type="InterPro" id="IPR052564">
    <property type="entry name" value="N-acetyltrans/Recomb-assoc"/>
</dbReference>
<dbReference type="InterPro" id="IPR000182">
    <property type="entry name" value="GNAT_dom"/>
</dbReference>
<organism evidence="2 3">
    <name type="scientific">Acinetobacter equi</name>
    <dbReference type="NCBI Taxonomy" id="1324350"/>
    <lineage>
        <taxon>Bacteria</taxon>
        <taxon>Pseudomonadati</taxon>
        <taxon>Pseudomonadota</taxon>
        <taxon>Gammaproteobacteria</taxon>
        <taxon>Moraxellales</taxon>
        <taxon>Moraxellaceae</taxon>
        <taxon>Acinetobacter</taxon>
    </lineage>
</organism>
<dbReference type="KEGG" id="aei:AOY20_01800"/>
<dbReference type="Proteomes" id="UP000064939">
    <property type="component" value="Chromosome"/>
</dbReference>
<dbReference type="EMBL" id="CP012808">
    <property type="protein sequence ID" value="ALH94377.1"/>
    <property type="molecule type" value="Genomic_DNA"/>
</dbReference>
<dbReference type="AlphaFoldDB" id="A0A0N9VYK3"/>
<dbReference type="Gene3D" id="3.40.630.30">
    <property type="match status" value="1"/>
</dbReference>
<reference evidence="2 3" key="1">
    <citation type="journal article" date="2015" name="Int. J. Syst. Evol. Microbiol.">
        <title>Acinetobacter equi sp. nov. isolated from horse faeces.</title>
        <authorList>
            <person name="Poppel M.T."/>
            <person name="Skiebe E."/>
            <person name="Laue M."/>
            <person name="Bergmann H."/>
            <person name="Ebersberger I."/>
            <person name="Garn T."/>
            <person name="Fruth A."/>
            <person name="Baumgardt S."/>
            <person name="Busse H.J."/>
            <person name="Wilharm G."/>
        </authorList>
    </citation>
    <scope>NUCLEOTIDE SEQUENCE [LARGE SCALE GENOMIC DNA]</scope>
    <source>
        <strain evidence="2 3">114</strain>
    </source>
</reference>
<accession>A0A0N9VYK3</accession>
<dbReference type="PANTHER" id="PTHR43451">
    <property type="entry name" value="ACETYLTRANSFERASE (GNAT) FAMILY PROTEIN"/>
    <property type="match status" value="1"/>
</dbReference>
<sequence>MIRRANFEDLPAIKELIQQYIQDFVVSEQGKEKFNEDYLNHVMNQSDIHFYVYEYHSKIIGFISYTDAVHIMHFFVDQMYKGMSVGKQLWRYVLDLLCEHYSLEKEIKITVNSSLYAVPVYKKFGFEERSDVCEKEGIRFVKMDLSYGIDHKKAPEGAF</sequence>